<dbReference type="OrthoDB" id="8482at2157"/>
<comment type="caution">
    <text evidence="3">The sequence shown here is derived from an EMBL/GenBank/DDBJ whole genome shotgun (WGS) entry which is preliminary data.</text>
</comment>
<dbReference type="Gene3D" id="1.10.10.10">
    <property type="entry name" value="Winged helix-like DNA-binding domain superfamily/Winged helix DNA-binding domain"/>
    <property type="match status" value="1"/>
</dbReference>
<accession>A0A2A5QQI4</accession>
<dbReference type="AlphaFoldDB" id="A0A2A5QQI4"/>
<dbReference type="EMBL" id="NXNI01000002">
    <property type="protein sequence ID" value="PCR89055.1"/>
    <property type="molecule type" value="Genomic_DNA"/>
</dbReference>
<evidence type="ECO:0000313" key="3">
    <source>
        <dbReference type="EMBL" id="PCR89055.1"/>
    </source>
</evidence>
<feature type="domain" description="DUF7351" evidence="2">
    <location>
        <begin position="109"/>
        <end position="285"/>
    </location>
</feature>
<evidence type="ECO:0000313" key="4">
    <source>
        <dbReference type="Proteomes" id="UP000219689"/>
    </source>
</evidence>
<dbReference type="InterPro" id="IPR055775">
    <property type="entry name" value="DUF7351"/>
</dbReference>
<evidence type="ECO:0000259" key="2">
    <source>
        <dbReference type="Pfam" id="PF24042"/>
    </source>
</evidence>
<dbReference type="SUPFAM" id="SSF46785">
    <property type="entry name" value="Winged helix' DNA-binding domain"/>
    <property type="match status" value="1"/>
</dbReference>
<organism evidence="3 4">
    <name type="scientific">Natrinema ejinorense</name>
    <dbReference type="NCBI Taxonomy" id="373386"/>
    <lineage>
        <taxon>Archaea</taxon>
        <taxon>Methanobacteriati</taxon>
        <taxon>Methanobacteriota</taxon>
        <taxon>Stenosarchaea group</taxon>
        <taxon>Halobacteria</taxon>
        <taxon>Halobacteriales</taxon>
        <taxon>Natrialbaceae</taxon>
        <taxon>Natrinema</taxon>
    </lineage>
</organism>
<dbReference type="Pfam" id="PF24038">
    <property type="entry name" value="DUF7347"/>
    <property type="match status" value="1"/>
</dbReference>
<dbReference type="Proteomes" id="UP000219689">
    <property type="component" value="Unassembled WGS sequence"/>
</dbReference>
<dbReference type="InterPro" id="IPR055771">
    <property type="entry name" value="DUF7347"/>
</dbReference>
<protein>
    <submittedName>
        <fullName evidence="3">ArsR family transcriptional regulator</fullName>
    </submittedName>
</protein>
<evidence type="ECO:0000259" key="1">
    <source>
        <dbReference type="Pfam" id="PF24038"/>
    </source>
</evidence>
<sequence length="294" mass="33294">MEAIEMAEESDHCIRPAEAFSLLGNETRIKILETLWKAEEQPVPFSRLYEAADVTNSSKFNYHLGKLLGQYIRKTDGGYELRTAGKSVVGMIVKGSFNAHPQPDPFEVDEPCTKCSGQLMARYENEMLAIECSSCDRGHGRYSFPPGGMLGRDNDELLTVFDRRVRHLLNLAQDGVCPECSGKIRSMIEMGEIETHDAEISVRFVCQQCNHTLQAPIGFTLLNRSPVVTFYRDHGLELADRRYWRLPWCVSDDCTTIRSVTPHSFDVALTLDSETLCITLDRDLNLIRTRRIAL</sequence>
<keyword evidence="4" id="KW-1185">Reference proteome</keyword>
<dbReference type="InterPro" id="IPR036388">
    <property type="entry name" value="WH-like_DNA-bd_sf"/>
</dbReference>
<dbReference type="Pfam" id="PF24042">
    <property type="entry name" value="DUF7351"/>
    <property type="match status" value="1"/>
</dbReference>
<name>A0A2A5QQI4_9EURY</name>
<dbReference type="InterPro" id="IPR036390">
    <property type="entry name" value="WH_DNA-bd_sf"/>
</dbReference>
<proteinExistence type="predicted"/>
<gene>
    <name evidence="3" type="ORF">CP557_21270</name>
</gene>
<reference evidence="3 4" key="1">
    <citation type="submission" date="2017-09" db="EMBL/GenBank/DDBJ databases">
        <title>Genome sequences of Natrinema ejinorence JCM 13890T.</title>
        <authorList>
            <person name="Roh S.W."/>
            <person name="Kim Y.B."/>
            <person name="Kim J.Y."/>
        </authorList>
    </citation>
    <scope>NUCLEOTIDE SEQUENCE [LARGE SCALE GENOMIC DNA]</scope>
    <source>
        <strain evidence="3 4">JCM 13890</strain>
    </source>
</reference>
<feature type="domain" description="DUF7347" evidence="1">
    <location>
        <begin position="16"/>
        <end position="92"/>
    </location>
</feature>